<sequence>MTVSAPRSRPGCTATTDSGIATISWTGTTTGDGVTTAGTTTGGGTLTLTVSWTVEADKGTWMPTGSIGYVGSSEGYWSNCRNG</sequence>
<comment type="caution">
    <text evidence="2">The sequence shown here is derived from an EMBL/GenBank/DDBJ whole genome shotgun (WGS) entry which is preliminary data.</text>
</comment>
<name>A0A2W2DWG9_9ACTN</name>
<organism evidence="2 3">
    <name type="scientific">Nonomuraea aridisoli</name>
    <dbReference type="NCBI Taxonomy" id="2070368"/>
    <lineage>
        <taxon>Bacteria</taxon>
        <taxon>Bacillati</taxon>
        <taxon>Actinomycetota</taxon>
        <taxon>Actinomycetes</taxon>
        <taxon>Streptosporangiales</taxon>
        <taxon>Streptosporangiaceae</taxon>
        <taxon>Nonomuraea</taxon>
    </lineage>
</organism>
<dbReference type="EMBL" id="POUD01000560">
    <property type="protein sequence ID" value="PZG01537.1"/>
    <property type="molecule type" value="Genomic_DNA"/>
</dbReference>
<keyword evidence="3" id="KW-1185">Reference proteome</keyword>
<proteinExistence type="predicted"/>
<evidence type="ECO:0000313" key="2">
    <source>
        <dbReference type="EMBL" id="PZG01537.1"/>
    </source>
</evidence>
<feature type="compositionally biased region" description="Polar residues" evidence="1">
    <location>
        <begin position="13"/>
        <end position="25"/>
    </location>
</feature>
<feature type="region of interest" description="Disordered" evidence="1">
    <location>
        <begin position="1"/>
        <end position="38"/>
    </location>
</feature>
<dbReference type="Proteomes" id="UP000249304">
    <property type="component" value="Unassembled WGS sequence"/>
</dbReference>
<reference evidence="2 3" key="1">
    <citation type="submission" date="2018-01" db="EMBL/GenBank/DDBJ databases">
        <title>Draft genome sequence of Nonomuraea sp. KC333.</title>
        <authorList>
            <person name="Sahin N."/>
            <person name="Saygin H."/>
            <person name="Ay H."/>
        </authorList>
    </citation>
    <scope>NUCLEOTIDE SEQUENCE [LARGE SCALE GENOMIC DNA]</scope>
    <source>
        <strain evidence="2 3">KC333</strain>
    </source>
</reference>
<accession>A0A2W2DWG9</accession>
<feature type="compositionally biased region" description="Low complexity" evidence="1">
    <location>
        <begin position="26"/>
        <end position="38"/>
    </location>
</feature>
<dbReference type="AlphaFoldDB" id="A0A2W2DWG9"/>
<evidence type="ECO:0000256" key="1">
    <source>
        <dbReference type="SAM" id="MobiDB-lite"/>
    </source>
</evidence>
<gene>
    <name evidence="2" type="ORF">C1J01_47970</name>
</gene>
<protein>
    <submittedName>
        <fullName evidence="2">Uncharacterized protein</fullName>
    </submittedName>
</protein>
<evidence type="ECO:0000313" key="3">
    <source>
        <dbReference type="Proteomes" id="UP000249304"/>
    </source>
</evidence>